<dbReference type="EMBL" id="ML122267">
    <property type="protein sequence ID" value="RPD60141.1"/>
    <property type="molecule type" value="Genomic_DNA"/>
</dbReference>
<accession>A0A5C2S8S8</accession>
<organism evidence="1 2">
    <name type="scientific">Lentinus tigrinus ALCF2SS1-6</name>
    <dbReference type="NCBI Taxonomy" id="1328759"/>
    <lineage>
        <taxon>Eukaryota</taxon>
        <taxon>Fungi</taxon>
        <taxon>Dikarya</taxon>
        <taxon>Basidiomycota</taxon>
        <taxon>Agaricomycotina</taxon>
        <taxon>Agaricomycetes</taxon>
        <taxon>Polyporales</taxon>
        <taxon>Polyporaceae</taxon>
        <taxon>Lentinus</taxon>
    </lineage>
</organism>
<dbReference type="AlphaFoldDB" id="A0A5C2S8S8"/>
<sequence length="111" mass="11923">MPHAGHLAQYQRTCVSVSWSLHKCGRHHSGGLVNCDGTSEATGRSSIFLPRAVCLGVLRRAAQHRRARFNVRASDLRACACGIGGMGVVCLGYAVSRRSNGQKTEVLRFGA</sequence>
<evidence type="ECO:0000313" key="2">
    <source>
        <dbReference type="Proteomes" id="UP000313359"/>
    </source>
</evidence>
<evidence type="ECO:0000313" key="1">
    <source>
        <dbReference type="EMBL" id="RPD60141.1"/>
    </source>
</evidence>
<gene>
    <name evidence="1" type="ORF">L227DRAFT_107980</name>
</gene>
<dbReference type="Proteomes" id="UP000313359">
    <property type="component" value="Unassembled WGS sequence"/>
</dbReference>
<protein>
    <submittedName>
        <fullName evidence="1">Uncharacterized protein</fullName>
    </submittedName>
</protein>
<keyword evidence="2" id="KW-1185">Reference proteome</keyword>
<reference evidence="1" key="1">
    <citation type="journal article" date="2018" name="Genome Biol. Evol.">
        <title>Genomics and development of Lentinus tigrinus, a white-rot wood-decaying mushroom with dimorphic fruiting bodies.</title>
        <authorList>
            <person name="Wu B."/>
            <person name="Xu Z."/>
            <person name="Knudson A."/>
            <person name="Carlson A."/>
            <person name="Chen N."/>
            <person name="Kovaka S."/>
            <person name="LaButti K."/>
            <person name="Lipzen A."/>
            <person name="Pennachio C."/>
            <person name="Riley R."/>
            <person name="Schakwitz W."/>
            <person name="Umezawa K."/>
            <person name="Ohm R.A."/>
            <person name="Grigoriev I.V."/>
            <person name="Nagy L.G."/>
            <person name="Gibbons J."/>
            <person name="Hibbett D."/>
        </authorList>
    </citation>
    <scope>NUCLEOTIDE SEQUENCE [LARGE SCALE GENOMIC DNA]</scope>
    <source>
        <strain evidence="1">ALCF2SS1-6</strain>
    </source>
</reference>
<proteinExistence type="predicted"/>
<name>A0A5C2S8S8_9APHY</name>